<dbReference type="Pfam" id="PF01740">
    <property type="entry name" value="STAS"/>
    <property type="match status" value="1"/>
</dbReference>
<protein>
    <recommendedName>
        <fullName evidence="2">Anti-sigma factor antagonist</fullName>
    </recommendedName>
</protein>
<feature type="domain" description="STAS" evidence="3">
    <location>
        <begin position="1"/>
        <end position="102"/>
    </location>
</feature>
<dbReference type="InterPro" id="IPR036513">
    <property type="entry name" value="STAS_dom_sf"/>
</dbReference>
<dbReference type="InterPro" id="IPR003658">
    <property type="entry name" value="Anti-sigma_ant"/>
</dbReference>
<accession>A0AAC8VIM9</accession>
<dbReference type="Gene3D" id="3.30.750.24">
    <property type="entry name" value="STAS domain"/>
    <property type="match status" value="1"/>
</dbReference>
<reference evidence="4 5" key="1">
    <citation type="journal article" date="2014" name="Genome Announc.">
        <title>Comparative Genome Analysis of Two Isolates of the Fish Pathogen Piscirickettsia salmonis from Different Hosts Reveals Major Differences in Virulence-Associated Secretion Systems.</title>
        <authorList>
            <person name="Bohle H."/>
            <person name="Henriquez P."/>
            <person name="Grothusen H."/>
            <person name="Navas E."/>
            <person name="Sandoval A."/>
            <person name="Bustamante F."/>
            <person name="Bustos P."/>
            <person name="Mancilla M."/>
        </authorList>
    </citation>
    <scope>NUCLEOTIDE SEQUENCE [LARGE SCALE GENOMIC DNA]</scope>
    <source>
        <strain evidence="5">B1-32597</strain>
    </source>
</reference>
<dbReference type="SUPFAM" id="SSF52091">
    <property type="entry name" value="SpoIIaa-like"/>
    <property type="match status" value="1"/>
</dbReference>
<dbReference type="PROSITE" id="PS50801">
    <property type="entry name" value="STAS"/>
    <property type="match status" value="1"/>
</dbReference>
<organism evidence="4 5">
    <name type="scientific">Piscirickettsia salmonis</name>
    <dbReference type="NCBI Taxonomy" id="1238"/>
    <lineage>
        <taxon>Bacteria</taxon>
        <taxon>Pseudomonadati</taxon>
        <taxon>Pseudomonadota</taxon>
        <taxon>Gammaproteobacteria</taxon>
        <taxon>Thiotrichales</taxon>
        <taxon>Piscirickettsiaceae</taxon>
        <taxon>Piscirickettsia</taxon>
    </lineage>
</organism>
<dbReference type="EMBL" id="CP012508">
    <property type="protein sequence ID" value="ALB23243.1"/>
    <property type="molecule type" value="Genomic_DNA"/>
</dbReference>
<proteinExistence type="inferred from homology"/>
<dbReference type="GO" id="GO:0043856">
    <property type="term" value="F:anti-sigma factor antagonist activity"/>
    <property type="evidence" value="ECO:0007669"/>
    <property type="project" value="InterPro"/>
</dbReference>
<evidence type="ECO:0000259" key="3">
    <source>
        <dbReference type="PROSITE" id="PS50801"/>
    </source>
</evidence>
<dbReference type="InterPro" id="IPR002645">
    <property type="entry name" value="STAS_dom"/>
</dbReference>
<dbReference type="PANTHER" id="PTHR33495">
    <property type="entry name" value="ANTI-SIGMA FACTOR ANTAGONIST TM_1081-RELATED-RELATED"/>
    <property type="match status" value="1"/>
</dbReference>
<sequence length="102" mass="11289">MKVLIVKENDVMIVNLYGRLDARTAAEFEKKIQCDLVPVKKNVCLDCQELEYISSAGLSALILLAKELKSNDCALVLSNLQPMVSDILHVTGLIDKVFTVQP</sequence>
<name>A0AAC8VIM9_PISSA</name>
<evidence type="ECO:0000313" key="4">
    <source>
        <dbReference type="EMBL" id="ALB23243.1"/>
    </source>
</evidence>
<evidence type="ECO:0000256" key="2">
    <source>
        <dbReference type="RuleBase" id="RU003749"/>
    </source>
</evidence>
<dbReference type="Proteomes" id="UP000029558">
    <property type="component" value="Chromosome"/>
</dbReference>
<dbReference type="NCBIfam" id="TIGR00377">
    <property type="entry name" value="ant_ant_sig"/>
    <property type="match status" value="1"/>
</dbReference>
<comment type="similarity">
    <text evidence="1 2">Belongs to the anti-sigma-factor antagonist family.</text>
</comment>
<evidence type="ECO:0000313" key="5">
    <source>
        <dbReference type="Proteomes" id="UP000029558"/>
    </source>
</evidence>
<dbReference type="AlphaFoldDB" id="A0AAC8VIM9"/>
<gene>
    <name evidence="4" type="ORF">KU39_2063</name>
</gene>
<dbReference type="CDD" id="cd07043">
    <property type="entry name" value="STAS_anti-anti-sigma_factors"/>
    <property type="match status" value="1"/>
</dbReference>
<evidence type="ECO:0000256" key="1">
    <source>
        <dbReference type="ARBA" id="ARBA00009013"/>
    </source>
</evidence>
<dbReference type="RefSeq" id="WP_027243102.1">
    <property type="nucleotide sequence ID" value="NZ_CP012508.1"/>
</dbReference>